<name>A0A5C5UHG8_9CORY</name>
<keyword evidence="1" id="KW-0472">Membrane</keyword>
<proteinExistence type="predicted"/>
<dbReference type="AlphaFoldDB" id="A0A5C5UHG8"/>
<comment type="caution">
    <text evidence="2">The sequence shown here is derived from an EMBL/GenBank/DDBJ whole genome shotgun (WGS) entry which is preliminary data.</text>
</comment>
<organism evidence="2 3">
    <name type="scientific">Corynebacterium canis</name>
    <dbReference type="NCBI Taxonomy" id="679663"/>
    <lineage>
        <taxon>Bacteria</taxon>
        <taxon>Bacillati</taxon>
        <taxon>Actinomycetota</taxon>
        <taxon>Actinomycetes</taxon>
        <taxon>Mycobacteriales</taxon>
        <taxon>Corynebacteriaceae</taxon>
        <taxon>Corynebacterium</taxon>
    </lineage>
</organism>
<evidence type="ECO:0000256" key="1">
    <source>
        <dbReference type="SAM" id="Phobius"/>
    </source>
</evidence>
<protein>
    <submittedName>
        <fullName evidence="2">Uncharacterized protein</fullName>
    </submittedName>
</protein>
<dbReference type="Proteomes" id="UP000320791">
    <property type="component" value="Unassembled WGS sequence"/>
</dbReference>
<evidence type="ECO:0000313" key="2">
    <source>
        <dbReference type="EMBL" id="TWT25614.1"/>
    </source>
</evidence>
<feature type="transmembrane region" description="Helical" evidence="1">
    <location>
        <begin position="44"/>
        <end position="62"/>
    </location>
</feature>
<sequence length="72" mass="7776">MSVETLRRAARISAPLIFIAWVLGIVTGLVIYDGAFLKALLFPPALFALAALLFPIICYLAAQGKERRAASD</sequence>
<feature type="transmembrane region" description="Helical" evidence="1">
    <location>
        <begin position="12"/>
        <end position="32"/>
    </location>
</feature>
<gene>
    <name evidence="2" type="ORF">FRX94_06520</name>
</gene>
<keyword evidence="1" id="KW-1133">Transmembrane helix</keyword>
<keyword evidence="3" id="KW-1185">Reference proteome</keyword>
<dbReference type="EMBL" id="VOHM01000011">
    <property type="protein sequence ID" value="TWT25614.1"/>
    <property type="molecule type" value="Genomic_DNA"/>
</dbReference>
<evidence type="ECO:0000313" key="3">
    <source>
        <dbReference type="Proteomes" id="UP000320791"/>
    </source>
</evidence>
<reference evidence="2 3" key="1">
    <citation type="submission" date="2019-08" db="EMBL/GenBank/DDBJ databases">
        <authorList>
            <person name="Lei W."/>
        </authorList>
    </citation>
    <scope>NUCLEOTIDE SEQUENCE [LARGE SCALE GENOMIC DNA]</scope>
    <source>
        <strain evidence="2 3">CCUG 58627</strain>
    </source>
</reference>
<accession>A0A5C5UHG8</accession>
<dbReference type="RefSeq" id="WP_146324323.1">
    <property type="nucleotide sequence ID" value="NZ_BAABLR010000072.1"/>
</dbReference>
<keyword evidence="1" id="KW-0812">Transmembrane</keyword>